<dbReference type="OrthoDB" id="4322426at2"/>
<evidence type="ECO:0000313" key="4">
    <source>
        <dbReference type="Proteomes" id="UP000286931"/>
    </source>
</evidence>
<dbReference type="Gene3D" id="3.40.50.300">
    <property type="entry name" value="P-loop containing nucleotide triphosphate hydrolases"/>
    <property type="match status" value="1"/>
</dbReference>
<keyword evidence="3" id="KW-0378">Hydrolase</keyword>
<gene>
    <name evidence="3" type="ORF">EHYA_08761</name>
</gene>
<organism evidence="3 4">
    <name type="scientific">Embleya hyalina</name>
    <dbReference type="NCBI Taxonomy" id="516124"/>
    <lineage>
        <taxon>Bacteria</taxon>
        <taxon>Bacillati</taxon>
        <taxon>Actinomycetota</taxon>
        <taxon>Actinomycetes</taxon>
        <taxon>Kitasatosporales</taxon>
        <taxon>Streptomycetaceae</taxon>
        <taxon>Embleya</taxon>
    </lineage>
</organism>
<keyword evidence="4" id="KW-1185">Reference proteome</keyword>
<dbReference type="PANTHER" id="PTHR30153:SF2">
    <property type="entry name" value="REPLICATIVE DNA HELICASE"/>
    <property type="match status" value="1"/>
</dbReference>
<feature type="region of interest" description="Disordered" evidence="1">
    <location>
        <begin position="123"/>
        <end position="161"/>
    </location>
</feature>
<dbReference type="EMBL" id="BIFH01000044">
    <property type="protein sequence ID" value="GCE01022.1"/>
    <property type="molecule type" value="Genomic_DNA"/>
</dbReference>
<dbReference type="SUPFAM" id="SSF52540">
    <property type="entry name" value="P-loop containing nucleoside triphosphate hydrolases"/>
    <property type="match status" value="1"/>
</dbReference>
<evidence type="ECO:0000259" key="2">
    <source>
        <dbReference type="Pfam" id="PF03796"/>
    </source>
</evidence>
<proteinExistence type="predicted"/>
<dbReference type="GO" id="GO:0006260">
    <property type="term" value="P:DNA replication"/>
    <property type="evidence" value="ECO:0007669"/>
    <property type="project" value="InterPro"/>
</dbReference>
<accession>A0A401Z2E7</accession>
<reference evidence="3 4" key="1">
    <citation type="submission" date="2018-12" db="EMBL/GenBank/DDBJ databases">
        <title>Draft genome sequence of Embleya hyalina NBRC 13850T.</title>
        <authorList>
            <person name="Komaki H."/>
            <person name="Hosoyama A."/>
            <person name="Kimura A."/>
            <person name="Ichikawa N."/>
            <person name="Tamura T."/>
        </authorList>
    </citation>
    <scope>NUCLEOTIDE SEQUENCE [LARGE SCALE GENOMIC DNA]</scope>
    <source>
        <strain evidence="3 4">NBRC 13850</strain>
    </source>
</reference>
<dbReference type="GO" id="GO:0003678">
    <property type="term" value="F:DNA helicase activity"/>
    <property type="evidence" value="ECO:0007669"/>
    <property type="project" value="InterPro"/>
</dbReference>
<feature type="compositionally biased region" description="Low complexity" evidence="1">
    <location>
        <begin position="123"/>
        <end position="135"/>
    </location>
</feature>
<dbReference type="InterPro" id="IPR027417">
    <property type="entry name" value="P-loop_NTPase"/>
</dbReference>
<dbReference type="GO" id="GO:0005524">
    <property type="term" value="F:ATP binding"/>
    <property type="evidence" value="ECO:0007669"/>
    <property type="project" value="InterPro"/>
</dbReference>
<dbReference type="GO" id="GO:0005829">
    <property type="term" value="C:cytosol"/>
    <property type="evidence" value="ECO:0007669"/>
    <property type="project" value="TreeGrafter"/>
</dbReference>
<keyword evidence="3" id="KW-0347">Helicase</keyword>
<dbReference type="AlphaFoldDB" id="A0A401Z2E7"/>
<keyword evidence="3" id="KW-0547">Nucleotide-binding</keyword>
<dbReference type="Proteomes" id="UP000286931">
    <property type="component" value="Unassembled WGS sequence"/>
</dbReference>
<feature type="compositionally biased region" description="Basic and acidic residues" evidence="1">
    <location>
        <begin position="1"/>
        <end position="16"/>
    </location>
</feature>
<keyword evidence="3" id="KW-0067">ATP-binding</keyword>
<feature type="region of interest" description="Disordered" evidence="1">
    <location>
        <begin position="1"/>
        <end position="30"/>
    </location>
</feature>
<dbReference type="Pfam" id="PF03796">
    <property type="entry name" value="DnaB_C"/>
    <property type="match status" value="1"/>
</dbReference>
<protein>
    <submittedName>
        <fullName evidence="3">Replicative DNA helicase</fullName>
    </submittedName>
</protein>
<feature type="region of interest" description="Disordered" evidence="1">
    <location>
        <begin position="414"/>
        <end position="496"/>
    </location>
</feature>
<name>A0A401Z2E7_9ACTN</name>
<dbReference type="RefSeq" id="WP_126642696.1">
    <property type="nucleotide sequence ID" value="NZ_BIFH01000044.1"/>
</dbReference>
<feature type="compositionally biased region" description="Low complexity" evidence="1">
    <location>
        <begin position="450"/>
        <end position="483"/>
    </location>
</feature>
<feature type="domain" description="SF4 helicase" evidence="2">
    <location>
        <begin position="184"/>
        <end position="356"/>
    </location>
</feature>
<sequence length="818" mass="86037">MGDESRASDRDERAEPSRPLATGPGPGPDVALGVEEVRRKWARMVADAAAGARIVVHAPHGVRAVLAPPTPDVIAAQGELPVFTMTAARQGLGNLVRAAAEGTPQLLLRYRTVYAQITHLSAAPTPANAPPAAVRPAPPTTTRPDPDTTAPDPPATPKTGRRVAGFATALGEATTARRRAVSFGPAALDEALGGGALPGRLVLVVGAPGAGAGLLAAGTVLSATLAPADDPDTPHTVLSCTPGRPRADIAARLTAAAAGVDHRRLRAGTLAETERHAADAASARLAAGGLLLDDGADLTLDLLRETAADIAGLRLIAVDPLNHLLGSAGPAVSDVRHGVAALRRLAADLDVPVVAVWETGAGEPPEVAAALADADSVVHLTREGEQAFAIVAERDLGPVAQAALHADLAHVRFTDPPPASTVGAEAGPADNAEPPAPASREQARGRQDRPPAGTPATAPRPSTTPARTGARPASAAPKAPAASKARRVVPDTDEDPLPGTIAAAVAQELAAAQGDITAAGEALARRAIPDVMELLRLSRAGSRYEHTWYPPLPDLLRKRSKEESDAIWEARPKWRNKNLPPGDHDVTALDMNAAYLSALKAHLPIGPLEHRAGPDLDDFEGPRGRRRRRAGIYLVDPPAWDHEDLPNPLGDRDEPGPLWITDPTLRLLLRCASPAYGSLCEEPRVLESWTAVATENLLERLRAALRDARDTAIADGDDVTLDYVKQMYAKLVSTMGGSNYNREINRPDWMHIIRSQAFSNLWVKAFKAHQGGLAVVRVMGTDELHLTGGDWRTVFTEGRGVGDVKIKDTYTLQTKERN</sequence>
<evidence type="ECO:0000313" key="3">
    <source>
        <dbReference type="EMBL" id="GCE01022.1"/>
    </source>
</evidence>
<dbReference type="PANTHER" id="PTHR30153">
    <property type="entry name" value="REPLICATIVE DNA HELICASE DNAB"/>
    <property type="match status" value="1"/>
</dbReference>
<comment type="caution">
    <text evidence="3">The sequence shown here is derived from an EMBL/GenBank/DDBJ whole genome shotgun (WGS) entry which is preliminary data.</text>
</comment>
<evidence type="ECO:0000256" key="1">
    <source>
        <dbReference type="SAM" id="MobiDB-lite"/>
    </source>
</evidence>
<dbReference type="InterPro" id="IPR007694">
    <property type="entry name" value="DNA_helicase_DnaB-like_C"/>
</dbReference>